<comment type="caution">
    <text evidence="10">The sequence shown here is derived from an EMBL/GenBank/DDBJ whole genome shotgun (WGS) entry which is preliminary data.</text>
</comment>
<evidence type="ECO:0000256" key="3">
    <source>
        <dbReference type="ARBA" id="ARBA00022692"/>
    </source>
</evidence>
<dbReference type="InterPro" id="IPR050539">
    <property type="entry name" value="ThrE_Dicarb/AminoAcid_Exp"/>
</dbReference>
<feature type="transmembrane region" description="Helical" evidence="7">
    <location>
        <begin position="326"/>
        <end position="343"/>
    </location>
</feature>
<dbReference type="PATRIC" id="fig|1081904.3.peg.1809"/>
<keyword evidence="3 7" id="KW-0812">Transmembrane</keyword>
<feature type="transmembrane region" description="Helical" evidence="7">
    <location>
        <begin position="285"/>
        <end position="306"/>
    </location>
</feature>
<evidence type="ECO:0000256" key="6">
    <source>
        <dbReference type="ARBA" id="ARBA00034125"/>
    </source>
</evidence>
<dbReference type="Pfam" id="PF12821">
    <property type="entry name" value="ThrE_2"/>
    <property type="match status" value="1"/>
</dbReference>
<dbReference type="InterPro" id="IPR024528">
    <property type="entry name" value="ThrE_2"/>
</dbReference>
<evidence type="ECO:0000313" key="11">
    <source>
        <dbReference type="Proteomes" id="UP000016600"/>
    </source>
</evidence>
<feature type="domain" description="Threonine/serine exporter-like N-terminal" evidence="8">
    <location>
        <begin position="51"/>
        <end position="308"/>
    </location>
</feature>
<protein>
    <submittedName>
        <fullName evidence="10">PF06738 family protein</fullName>
    </submittedName>
</protein>
<feature type="transmembrane region" description="Helical" evidence="7">
    <location>
        <begin position="210"/>
        <end position="235"/>
    </location>
</feature>
<dbReference type="PANTHER" id="PTHR34390:SF2">
    <property type="entry name" value="SUCCINATE TRANSPORTER SUBUNIT YJJP-RELATED"/>
    <property type="match status" value="1"/>
</dbReference>
<dbReference type="Proteomes" id="UP000016600">
    <property type="component" value="Unassembled WGS sequence"/>
</dbReference>
<evidence type="ECO:0000256" key="7">
    <source>
        <dbReference type="SAM" id="Phobius"/>
    </source>
</evidence>
<reference evidence="10 11" key="1">
    <citation type="submission" date="2013-08" db="EMBL/GenBank/DDBJ databases">
        <authorList>
            <person name="Durkin A.S."/>
            <person name="Haft D.R."/>
            <person name="McCorrison J."/>
            <person name="Torralba M."/>
            <person name="Gillis M."/>
            <person name="Haft D.H."/>
            <person name="Methe B."/>
            <person name="Sutton G."/>
            <person name="Nelson K.E."/>
        </authorList>
    </citation>
    <scope>NUCLEOTIDE SEQUENCE [LARGE SCALE GENOMIC DNA]</scope>
    <source>
        <strain evidence="10 11">F0068</strain>
    </source>
</reference>
<keyword evidence="5 7" id="KW-0472">Membrane</keyword>
<keyword evidence="11" id="KW-1185">Reference proteome</keyword>
<sequence length="503" mass="55939">MEKSPNILVFACFLQVFVLPLQLKKTYRDFDKIKMEKIKGYSECLLRRKLDLLLRTGKILVESSADTSRIMRNMKRTAAYLGLPEDVLHIHINYNMLMVNLSDEEHSFSKFQRCDKHGINMEAISAVSRLSWRAISEDYSLEQYEVALEEIGSRKRNYTPWQVAIGAGFACGGFCIQFGCDWPAFLYASVAAILGFRLRTKLNEIGSNGYANIAFAAFLSTLLAFLTAFISMPVIESLLPTWLIPFTHSATPWHPLMACALFIVPGVPLINFVSDMLDNNIEVGIVRAVNTLLMVAAMAFGIALAIKICGIDNFVKDLPMIPHHSYIEYAIAAAISAMGFSMIFNLPKRLLWVVAIGGIIAVCSRNFVNLGPSNNNIGLDWGPVLGSLIGSSLISIITIKLVHVFHTPHHCISIPSVIPMVPGVLMYRALFAIIEMHGVVGEVTIATHNAIRASLLILCIAIGVAIPNIFARRWIAPDRRHKLERLIAERKKRGGFVDLHCIE</sequence>
<evidence type="ECO:0000256" key="2">
    <source>
        <dbReference type="ARBA" id="ARBA00022475"/>
    </source>
</evidence>
<organism evidence="10 11">
    <name type="scientific">Hoylesella pleuritidis F0068</name>
    <dbReference type="NCBI Taxonomy" id="1081904"/>
    <lineage>
        <taxon>Bacteria</taxon>
        <taxon>Pseudomonadati</taxon>
        <taxon>Bacteroidota</taxon>
        <taxon>Bacteroidia</taxon>
        <taxon>Bacteroidales</taxon>
        <taxon>Prevotellaceae</taxon>
        <taxon>Hoylesella</taxon>
    </lineage>
</organism>
<feature type="transmembrane region" description="Helical" evidence="7">
    <location>
        <begin position="182"/>
        <end position="198"/>
    </location>
</feature>
<dbReference type="Pfam" id="PF06738">
    <property type="entry name" value="ThrE"/>
    <property type="match status" value="1"/>
</dbReference>
<feature type="transmembrane region" description="Helical" evidence="7">
    <location>
        <begin position="350"/>
        <end position="368"/>
    </location>
</feature>
<name>U2L6L1_9BACT</name>
<evidence type="ECO:0000313" key="10">
    <source>
        <dbReference type="EMBL" id="ERK00001.1"/>
    </source>
</evidence>
<dbReference type="GO" id="GO:0015744">
    <property type="term" value="P:succinate transport"/>
    <property type="evidence" value="ECO:0007669"/>
    <property type="project" value="TreeGrafter"/>
</dbReference>
<feature type="transmembrane region" description="Helical" evidence="7">
    <location>
        <begin position="255"/>
        <end position="273"/>
    </location>
</feature>
<dbReference type="PANTHER" id="PTHR34390">
    <property type="entry name" value="UPF0442 PROTEIN YJJB-RELATED"/>
    <property type="match status" value="1"/>
</dbReference>
<dbReference type="GO" id="GO:0005886">
    <property type="term" value="C:plasma membrane"/>
    <property type="evidence" value="ECO:0007669"/>
    <property type="project" value="UniProtKB-SubCell"/>
</dbReference>
<dbReference type="AlphaFoldDB" id="U2L6L1"/>
<keyword evidence="2" id="KW-1003">Cell membrane</keyword>
<feature type="transmembrane region" description="Helical" evidence="7">
    <location>
        <begin position="450"/>
        <end position="471"/>
    </location>
</feature>
<dbReference type="InterPro" id="IPR010619">
    <property type="entry name" value="ThrE-like_N"/>
</dbReference>
<comment type="similarity">
    <text evidence="6">Belongs to the ThrE exporter (TC 2.A.79) family.</text>
</comment>
<evidence type="ECO:0000256" key="4">
    <source>
        <dbReference type="ARBA" id="ARBA00022989"/>
    </source>
</evidence>
<feature type="transmembrane region" description="Helical" evidence="7">
    <location>
        <begin position="388"/>
        <end position="405"/>
    </location>
</feature>
<dbReference type="GO" id="GO:0022857">
    <property type="term" value="F:transmembrane transporter activity"/>
    <property type="evidence" value="ECO:0007669"/>
    <property type="project" value="InterPro"/>
</dbReference>
<feature type="domain" description="Threonine/Serine exporter ThrE" evidence="9">
    <location>
        <begin position="330"/>
        <end position="469"/>
    </location>
</feature>
<evidence type="ECO:0000256" key="1">
    <source>
        <dbReference type="ARBA" id="ARBA00004651"/>
    </source>
</evidence>
<feature type="transmembrane region" description="Helical" evidence="7">
    <location>
        <begin position="417"/>
        <end position="438"/>
    </location>
</feature>
<evidence type="ECO:0000259" key="8">
    <source>
        <dbReference type="Pfam" id="PF06738"/>
    </source>
</evidence>
<proteinExistence type="inferred from homology"/>
<evidence type="ECO:0000259" key="9">
    <source>
        <dbReference type="Pfam" id="PF12821"/>
    </source>
</evidence>
<gene>
    <name evidence="10" type="ORF">HMPREF1218_1587</name>
</gene>
<dbReference type="EMBL" id="AWET01000040">
    <property type="protein sequence ID" value="ERK00001.1"/>
    <property type="molecule type" value="Genomic_DNA"/>
</dbReference>
<keyword evidence="4 7" id="KW-1133">Transmembrane helix</keyword>
<accession>U2L6L1</accession>
<comment type="subcellular location">
    <subcellularLocation>
        <location evidence="1">Cell membrane</location>
        <topology evidence="1">Multi-pass membrane protein</topology>
    </subcellularLocation>
</comment>
<evidence type="ECO:0000256" key="5">
    <source>
        <dbReference type="ARBA" id="ARBA00023136"/>
    </source>
</evidence>